<keyword evidence="6" id="KW-0547">Nucleotide-binding</keyword>
<evidence type="ECO:0000256" key="10">
    <source>
        <dbReference type="ARBA" id="ARBA00022968"/>
    </source>
</evidence>
<dbReference type="GeneID" id="106159752"/>
<evidence type="ECO:0000256" key="3">
    <source>
        <dbReference type="ARBA" id="ARBA00015906"/>
    </source>
</evidence>
<dbReference type="AlphaFoldDB" id="A0A1S3I1A3"/>
<evidence type="ECO:0000256" key="6">
    <source>
        <dbReference type="ARBA" id="ARBA00022741"/>
    </source>
</evidence>
<keyword evidence="11" id="KW-1133">Transmembrane helix</keyword>
<evidence type="ECO:0000256" key="16">
    <source>
        <dbReference type="ARBA" id="ARBA00030430"/>
    </source>
</evidence>
<keyword evidence="7" id="KW-0418">Kinase</keyword>
<keyword evidence="8" id="KW-0256">Endoplasmic reticulum</keyword>
<evidence type="ECO:0000256" key="12">
    <source>
        <dbReference type="ARBA" id="ARBA00023136"/>
    </source>
</evidence>
<accession>A0A1S3I1A3</accession>
<dbReference type="InterPro" id="IPR039318">
    <property type="entry name" value="POMK"/>
</dbReference>
<dbReference type="GO" id="GO:0016773">
    <property type="term" value="F:phosphotransferase activity, alcohol group as acceptor"/>
    <property type="evidence" value="ECO:0007669"/>
    <property type="project" value="TreeGrafter"/>
</dbReference>
<dbReference type="KEGG" id="lak:106159752"/>
<dbReference type="GO" id="GO:0005789">
    <property type="term" value="C:endoplasmic reticulum membrane"/>
    <property type="evidence" value="ECO:0007669"/>
    <property type="project" value="UniProtKB-SubCell"/>
</dbReference>
<dbReference type="PANTHER" id="PTHR22618:SF2">
    <property type="entry name" value="PROTEIN O-MANNOSE KINASE"/>
    <property type="match status" value="1"/>
</dbReference>
<evidence type="ECO:0000256" key="5">
    <source>
        <dbReference type="ARBA" id="ARBA00022692"/>
    </source>
</evidence>
<evidence type="ECO:0000256" key="1">
    <source>
        <dbReference type="ARBA" id="ARBA00004648"/>
    </source>
</evidence>
<gene>
    <name evidence="18" type="primary">LOC106159752</name>
</gene>
<keyword evidence="12" id="KW-0472">Membrane</keyword>
<dbReference type="EC" id="2.7.1.183" evidence="2"/>
<name>A0A1S3I1A3_LINAN</name>
<evidence type="ECO:0000313" key="18">
    <source>
        <dbReference type="RefSeq" id="XP_013391606.2"/>
    </source>
</evidence>
<protein>
    <recommendedName>
        <fullName evidence="3">Protein O-mannose kinase</fullName>
        <ecNumber evidence="2">2.7.1.183</ecNumber>
    </recommendedName>
    <alternativeName>
        <fullName evidence="16">Protein kinase-like protein SgK196</fullName>
    </alternativeName>
    <alternativeName>
        <fullName evidence="15">Sugen kinase 196</fullName>
    </alternativeName>
</protein>
<organism evidence="17 18">
    <name type="scientific">Lingula anatina</name>
    <name type="common">Brachiopod</name>
    <name type="synonym">Lingula unguis</name>
    <dbReference type="NCBI Taxonomy" id="7574"/>
    <lineage>
        <taxon>Eukaryota</taxon>
        <taxon>Metazoa</taxon>
        <taxon>Spiralia</taxon>
        <taxon>Lophotrochozoa</taxon>
        <taxon>Brachiopoda</taxon>
        <taxon>Linguliformea</taxon>
        <taxon>Lingulata</taxon>
        <taxon>Lingulida</taxon>
        <taxon>Linguloidea</taxon>
        <taxon>Lingulidae</taxon>
        <taxon>Lingula</taxon>
    </lineage>
</organism>
<dbReference type="RefSeq" id="XP_013391606.2">
    <property type="nucleotide sequence ID" value="XM_013536152.2"/>
</dbReference>
<comment type="function">
    <text evidence="13">Protein O-mannose kinase that specifically mediates phosphorylation at the 6-position of an O-mannose of the trisaccharide (N-acetylgalactosamine (GalNAc)-beta-1,3-N-acetylglucosamine (GlcNAc)-beta-1,4-mannose) to generate phosphorylated O-mannosyl trisaccharide (N-acetylgalactosamine-beta-1,3-N-acetylglucosamine-beta-1,4-(phosphate-6-)mannose). Phosphorylated O-mannosyl trisaccharide is a carbohydrate structure present in alpha-dystroglycan (DAG1), which is required for binding laminin G-like domain-containing extracellular proteins with high affinity. Only shows kinase activity when the GalNAc-beta-3-GlcNAc-beta-terminus is linked to the 4-position of O-mannose, suggesting that this disaccharide serves as the substrate recognition motif.</text>
</comment>
<evidence type="ECO:0000256" key="2">
    <source>
        <dbReference type="ARBA" id="ARBA00011932"/>
    </source>
</evidence>
<keyword evidence="5" id="KW-0812">Transmembrane</keyword>
<evidence type="ECO:0000256" key="7">
    <source>
        <dbReference type="ARBA" id="ARBA00022777"/>
    </source>
</evidence>
<dbReference type="GO" id="GO:0005524">
    <property type="term" value="F:ATP binding"/>
    <property type="evidence" value="ECO:0007669"/>
    <property type="project" value="UniProtKB-KW"/>
</dbReference>
<keyword evidence="4" id="KW-0808">Transferase</keyword>
<evidence type="ECO:0000256" key="4">
    <source>
        <dbReference type="ARBA" id="ARBA00022679"/>
    </source>
</evidence>
<evidence type="ECO:0000256" key="14">
    <source>
        <dbReference type="ARBA" id="ARBA00029343"/>
    </source>
</evidence>
<reference evidence="18" key="1">
    <citation type="submission" date="2025-08" db="UniProtKB">
        <authorList>
            <consortium name="RefSeq"/>
        </authorList>
    </citation>
    <scope>IDENTIFICATION</scope>
    <source>
        <tissue evidence="18">Gonads</tissue>
    </source>
</reference>
<evidence type="ECO:0000256" key="13">
    <source>
        <dbReference type="ARBA" id="ARBA00025665"/>
    </source>
</evidence>
<dbReference type="OrthoDB" id="4062651at2759"/>
<dbReference type="STRING" id="7574.A0A1S3I1A3"/>
<comment type="catalytic activity">
    <reaction evidence="14">
        <text>3-O-[beta-D-GalNAc-(1-&gt;3)-beta-D-GlcNAc-(1-&gt;4)-alpha-D-Man]-L-Thr-[protein] + ATP = 3-O-[beta-D-GalNAc-(1-&gt;3)-beta-D-GlcNAc-(1-&gt;4)-(O-6-P-alpha-D-Man)]-Thr-[protein] + ADP + H(+)</text>
        <dbReference type="Rhea" id="RHEA:52616"/>
        <dbReference type="Rhea" id="RHEA-COMP:13308"/>
        <dbReference type="Rhea" id="RHEA-COMP:13309"/>
        <dbReference type="ChEBI" id="CHEBI:15378"/>
        <dbReference type="ChEBI" id="CHEBI:30616"/>
        <dbReference type="ChEBI" id="CHEBI:136709"/>
        <dbReference type="ChEBI" id="CHEBI:136710"/>
        <dbReference type="ChEBI" id="CHEBI:456216"/>
        <dbReference type="EC" id="2.7.1.183"/>
    </reaction>
</comment>
<sequence>MKMLSTSCIILSILLPVLFSGIGWLLIRKEALSWLPWIHRQDCWFDIETGEPVCRWLCSYGHYSSPGMEHCQKWLTCEEILQKFDFLKPIGHGAVKGVFLVMYQDQKYAFNYLDSGYVEDFTHGKDLVRDLQPSQYVVQLIGICENIYVTTYHKLGTAKNFENILKEANFEKYNNIATRFRLCIRYAEIIAFLHSSPSGVRVMCDTNDLNKTLDQFLLTDDLNIVVNDLDALPQVDKENGKLVKCGHRELFGEFVAPEQLWPFEERNFTDSEMPGYDEKTDIWKMPDMCDFFLGTSKEAEAVKFHLFSIHKKCKREEPQLRPSAADVLSEYNRVWKELEIDEKQLPTIHA</sequence>
<dbReference type="GO" id="GO:0019200">
    <property type="term" value="F:carbohydrate kinase activity"/>
    <property type="evidence" value="ECO:0007669"/>
    <property type="project" value="InterPro"/>
</dbReference>
<dbReference type="Proteomes" id="UP000085678">
    <property type="component" value="Unplaced"/>
</dbReference>
<dbReference type="InterPro" id="IPR011009">
    <property type="entry name" value="Kinase-like_dom_sf"/>
</dbReference>
<evidence type="ECO:0000256" key="15">
    <source>
        <dbReference type="ARBA" id="ARBA00030304"/>
    </source>
</evidence>
<evidence type="ECO:0000256" key="9">
    <source>
        <dbReference type="ARBA" id="ARBA00022840"/>
    </source>
</evidence>
<keyword evidence="17" id="KW-1185">Reference proteome</keyword>
<keyword evidence="9" id="KW-0067">ATP-binding</keyword>
<dbReference type="PANTHER" id="PTHR22618">
    <property type="entry name" value="PROTEIN O-MANNOSE KINASE"/>
    <property type="match status" value="1"/>
</dbReference>
<comment type="subcellular location">
    <subcellularLocation>
        <location evidence="1">Endoplasmic reticulum membrane</location>
        <topology evidence="1">Single-pass type II membrane protein</topology>
    </subcellularLocation>
</comment>
<proteinExistence type="predicted"/>
<keyword evidence="10" id="KW-0735">Signal-anchor</keyword>
<dbReference type="SUPFAM" id="SSF56112">
    <property type="entry name" value="Protein kinase-like (PK-like)"/>
    <property type="match status" value="1"/>
</dbReference>
<dbReference type="GO" id="GO:0006493">
    <property type="term" value="P:protein O-linked glycosylation"/>
    <property type="evidence" value="ECO:0007669"/>
    <property type="project" value="InterPro"/>
</dbReference>
<dbReference type="FunFam" id="1.10.510.10:FF:000464">
    <property type="entry name" value="Protein O-mannose kinase"/>
    <property type="match status" value="1"/>
</dbReference>
<dbReference type="InParanoid" id="A0A1S3I1A3"/>
<evidence type="ECO:0000256" key="11">
    <source>
        <dbReference type="ARBA" id="ARBA00022989"/>
    </source>
</evidence>
<evidence type="ECO:0000313" key="17">
    <source>
        <dbReference type="Proteomes" id="UP000085678"/>
    </source>
</evidence>
<evidence type="ECO:0000256" key="8">
    <source>
        <dbReference type="ARBA" id="ARBA00022824"/>
    </source>
</evidence>
<dbReference type="Gene3D" id="1.10.510.10">
    <property type="entry name" value="Transferase(Phosphotransferase) domain 1"/>
    <property type="match status" value="1"/>
</dbReference>